<dbReference type="GO" id="GO:0080120">
    <property type="term" value="P:CAAX-box protein maturation"/>
    <property type="evidence" value="ECO:0007669"/>
    <property type="project" value="UniProtKB-ARBA"/>
</dbReference>
<feature type="transmembrane region" description="Helical" evidence="1">
    <location>
        <begin position="163"/>
        <end position="182"/>
    </location>
</feature>
<evidence type="ECO:0000313" key="3">
    <source>
        <dbReference type="EMBL" id="MFC6723882.1"/>
    </source>
</evidence>
<gene>
    <name evidence="3" type="ORF">ACFQE1_05720</name>
</gene>
<keyword evidence="4" id="KW-1185">Reference proteome</keyword>
<keyword evidence="3" id="KW-0378">Hydrolase</keyword>
<sequence>MTHTASRSGGEDVGIAGVVTFLVLTFAWSWGFWGPKVLLAQGVVEGVPVLPNLGAFGPTVAAFLLVAYANGFGGVRRLAGRAIRLDYPKQWILVALLLPPAIVGGALAVAVATGTTPTFPWADQPIVLPIAFVWILLLGGPIQEEFGWRGYLLDPLQERLTPLGGGLAVGLVWAVWHLPLFYIPSETIYYDSPFLGFAVSIVLLSVLTTWVYNSTNGSLLPALLMHTSWNWAQGMFPVLDSDPASLAMVGFLLAVTLVVVVYSGPKRLGRTGVVARPD</sequence>
<dbReference type="AlphaFoldDB" id="A0ABD5RXZ1"/>
<keyword evidence="1" id="KW-1133">Transmembrane helix</keyword>
<dbReference type="GO" id="GO:0004175">
    <property type="term" value="F:endopeptidase activity"/>
    <property type="evidence" value="ECO:0007669"/>
    <property type="project" value="UniProtKB-ARBA"/>
</dbReference>
<dbReference type="PANTHER" id="PTHR35797:SF1">
    <property type="entry name" value="PROTEASE"/>
    <property type="match status" value="1"/>
</dbReference>
<dbReference type="PANTHER" id="PTHR35797">
    <property type="entry name" value="PROTEASE-RELATED"/>
    <property type="match status" value="1"/>
</dbReference>
<feature type="transmembrane region" description="Helical" evidence="1">
    <location>
        <begin position="244"/>
        <end position="262"/>
    </location>
</feature>
<evidence type="ECO:0000259" key="2">
    <source>
        <dbReference type="Pfam" id="PF02517"/>
    </source>
</evidence>
<proteinExistence type="predicted"/>
<reference evidence="3 4" key="1">
    <citation type="journal article" date="2019" name="Int. J. Syst. Evol. Microbiol.">
        <title>The Global Catalogue of Microorganisms (GCM) 10K type strain sequencing project: providing services to taxonomists for standard genome sequencing and annotation.</title>
        <authorList>
            <consortium name="The Broad Institute Genomics Platform"/>
            <consortium name="The Broad Institute Genome Sequencing Center for Infectious Disease"/>
            <person name="Wu L."/>
            <person name="Ma J."/>
        </authorList>
    </citation>
    <scope>NUCLEOTIDE SEQUENCE [LARGE SCALE GENOMIC DNA]</scope>
    <source>
        <strain evidence="3 4">NBRC 111368</strain>
    </source>
</reference>
<evidence type="ECO:0000313" key="4">
    <source>
        <dbReference type="Proteomes" id="UP001596328"/>
    </source>
</evidence>
<keyword evidence="1" id="KW-0472">Membrane</keyword>
<comment type="caution">
    <text evidence="3">The sequence shown here is derived from an EMBL/GenBank/DDBJ whole genome shotgun (WGS) entry which is preliminary data.</text>
</comment>
<dbReference type="InterPro" id="IPR003675">
    <property type="entry name" value="Rce1/LyrA-like_dom"/>
</dbReference>
<feature type="transmembrane region" description="Helical" evidence="1">
    <location>
        <begin position="12"/>
        <end position="33"/>
    </location>
</feature>
<feature type="transmembrane region" description="Helical" evidence="1">
    <location>
        <begin position="91"/>
        <end position="114"/>
    </location>
</feature>
<accession>A0ABD5RXZ1</accession>
<dbReference type="Pfam" id="PF02517">
    <property type="entry name" value="Rce1-like"/>
    <property type="match status" value="1"/>
</dbReference>
<protein>
    <submittedName>
        <fullName evidence="3">CPBP family intramembrane glutamic endopeptidase</fullName>
        <ecNumber evidence="3">3.4.-.-</ecNumber>
    </submittedName>
</protein>
<evidence type="ECO:0000256" key="1">
    <source>
        <dbReference type="SAM" id="Phobius"/>
    </source>
</evidence>
<feature type="transmembrane region" description="Helical" evidence="1">
    <location>
        <begin position="194"/>
        <end position="212"/>
    </location>
</feature>
<dbReference type="InterPro" id="IPR042150">
    <property type="entry name" value="MmRce1-like"/>
</dbReference>
<feature type="domain" description="CAAX prenyl protease 2/Lysostaphin resistance protein A-like" evidence="2">
    <location>
        <begin position="129"/>
        <end position="231"/>
    </location>
</feature>
<feature type="transmembrane region" description="Helical" evidence="1">
    <location>
        <begin position="53"/>
        <end position="70"/>
    </location>
</feature>
<dbReference type="Proteomes" id="UP001596328">
    <property type="component" value="Unassembled WGS sequence"/>
</dbReference>
<dbReference type="EMBL" id="JBHSWU010000062">
    <property type="protein sequence ID" value="MFC6723882.1"/>
    <property type="molecule type" value="Genomic_DNA"/>
</dbReference>
<dbReference type="EC" id="3.4.-.-" evidence="3"/>
<keyword evidence="1" id="KW-0812">Transmembrane</keyword>
<organism evidence="3 4">
    <name type="scientific">Halobium palmae</name>
    <dbReference type="NCBI Taxonomy" id="1776492"/>
    <lineage>
        <taxon>Archaea</taxon>
        <taxon>Methanobacteriati</taxon>
        <taxon>Methanobacteriota</taxon>
        <taxon>Stenosarchaea group</taxon>
        <taxon>Halobacteria</taxon>
        <taxon>Halobacteriales</taxon>
        <taxon>Haloferacaceae</taxon>
        <taxon>Halobium</taxon>
    </lineage>
</organism>
<name>A0ABD5RXZ1_9EURY</name>